<reference evidence="10 11" key="1">
    <citation type="submission" date="2021-01" db="EMBL/GenBank/DDBJ databases">
        <title>Biogeographic distribution of Paracoccus.</title>
        <authorList>
            <person name="Hollensteiner J."/>
            <person name="Leineberger J."/>
            <person name="Brinkhoff T."/>
            <person name="Daniel R."/>
        </authorList>
    </citation>
    <scope>NUCLEOTIDE SEQUENCE [LARGE SCALE GENOMIC DNA]</scope>
    <source>
        <strain evidence="10 11">LMG25392</strain>
    </source>
</reference>
<keyword evidence="6 9" id="KW-0418">Kinase</keyword>
<dbReference type="InterPro" id="IPR006001">
    <property type="entry name" value="Therm_gnt_kin"/>
</dbReference>
<dbReference type="PANTHER" id="PTHR43442:SF3">
    <property type="entry name" value="GLUCONOKINASE-RELATED"/>
    <property type="match status" value="1"/>
</dbReference>
<dbReference type="EMBL" id="CP067134">
    <property type="protein sequence ID" value="WCR11275.1"/>
    <property type="molecule type" value="Genomic_DNA"/>
</dbReference>
<accession>A0ABY7SWR6</accession>
<keyword evidence="5 9" id="KW-0547">Nucleotide-binding</keyword>
<dbReference type="SUPFAM" id="SSF52540">
    <property type="entry name" value="P-loop containing nucleoside triphosphate hydrolases"/>
    <property type="match status" value="1"/>
</dbReference>
<name>A0ABY7SWR6_9RHOB</name>
<proteinExistence type="inferred from homology"/>
<keyword evidence="11" id="KW-1185">Reference proteome</keyword>
<dbReference type="Proteomes" id="UP001218412">
    <property type="component" value="Chromosome"/>
</dbReference>
<gene>
    <name evidence="10" type="ORF">JHW45_02405</name>
</gene>
<comment type="catalytic activity">
    <reaction evidence="8 9">
        <text>D-gluconate + ATP = 6-phospho-D-gluconate + ADP + H(+)</text>
        <dbReference type="Rhea" id="RHEA:19433"/>
        <dbReference type="ChEBI" id="CHEBI:15378"/>
        <dbReference type="ChEBI" id="CHEBI:18391"/>
        <dbReference type="ChEBI" id="CHEBI:30616"/>
        <dbReference type="ChEBI" id="CHEBI:58759"/>
        <dbReference type="ChEBI" id="CHEBI:456216"/>
        <dbReference type="EC" id="2.7.1.12"/>
    </reaction>
</comment>
<evidence type="ECO:0000313" key="11">
    <source>
        <dbReference type="Proteomes" id="UP001218412"/>
    </source>
</evidence>
<dbReference type="Pfam" id="PF13671">
    <property type="entry name" value="AAA_33"/>
    <property type="match status" value="1"/>
</dbReference>
<evidence type="ECO:0000256" key="4">
    <source>
        <dbReference type="ARBA" id="ARBA00022679"/>
    </source>
</evidence>
<evidence type="ECO:0000256" key="6">
    <source>
        <dbReference type="ARBA" id="ARBA00022777"/>
    </source>
</evidence>
<evidence type="ECO:0000256" key="7">
    <source>
        <dbReference type="ARBA" id="ARBA00022840"/>
    </source>
</evidence>
<dbReference type="Gene3D" id="3.40.50.300">
    <property type="entry name" value="P-loop containing nucleotide triphosphate hydrolases"/>
    <property type="match status" value="1"/>
</dbReference>
<evidence type="ECO:0000256" key="2">
    <source>
        <dbReference type="ARBA" id="ARBA00008420"/>
    </source>
</evidence>
<dbReference type="CDD" id="cd02021">
    <property type="entry name" value="GntK"/>
    <property type="match status" value="1"/>
</dbReference>
<keyword evidence="4 9" id="KW-0808">Transferase</keyword>
<organism evidence="10 11">
    <name type="scientific">Paracoccus stylophorae</name>
    <dbReference type="NCBI Taxonomy" id="659350"/>
    <lineage>
        <taxon>Bacteria</taxon>
        <taxon>Pseudomonadati</taxon>
        <taxon>Pseudomonadota</taxon>
        <taxon>Alphaproteobacteria</taxon>
        <taxon>Rhodobacterales</taxon>
        <taxon>Paracoccaceae</taxon>
        <taxon>Paracoccus</taxon>
    </lineage>
</organism>
<dbReference type="NCBIfam" id="TIGR01313">
    <property type="entry name" value="therm_gnt_kin"/>
    <property type="match status" value="1"/>
</dbReference>
<keyword evidence="7 9" id="KW-0067">ATP-binding</keyword>
<evidence type="ECO:0000256" key="3">
    <source>
        <dbReference type="ARBA" id="ARBA00012054"/>
    </source>
</evidence>
<protein>
    <recommendedName>
        <fullName evidence="3 9">Gluconokinase</fullName>
        <ecNumber evidence="3 9">2.7.1.12</ecNumber>
    </recommendedName>
</protein>
<evidence type="ECO:0000256" key="8">
    <source>
        <dbReference type="ARBA" id="ARBA00048090"/>
    </source>
</evidence>
<evidence type="ECO:0000256" key="1">
    <source>
        <dbReference type="ARBA" id="ARBA00004761"/>
    </source>
</evidence>
<dbReference type="RefSeq" id="WP_272859378.1">
    <property type="nucleotide sequence ID" value="NZ_CP067134.1"/>
</dbReference>
<dbReference type="InterPro" id="IPR027417">
    <property type="entry name" value="P-loop_NTPase"/>
</dbReference>
<evidence type="ECO:0000313" key="10">
    <source>
        <dbReference type="EMBL" id="WCR11275.1"/>
    </source>
</evidence>
<sequence length="177" mass="19056">MPPAPNAPDPAARCIMVMGPSGAGKTTLARALAQRIGAAFIEGDDHHPPENRARMGAGQPLTEAMRRPWLDALSRAVRASRAVRPTVFTCSALRRSHRDALRDRIGPMQLILPQAPADLIRARMQARIHFAPPALLDSQLAIFQPPTPDEGAIRLDMRLPLDVVLEQAVAALAGPPP</sequence>
<dbReference type="PANTHER" id="PTHR43442">
    <property type="entry name" value="GLUCONOKINASE-RELATED"/>
    <property type="match status" value="1"/>
</dbReference>
<evidence type="ECO:0000256" key="9">
    <source>
        <dbReference type="RuleBase" id="RU363066"/>
    </source>
</evidence>
<evidence type="ECO:0000256" key="5">
    <source>
        <dbReference type="ARBA" id="ARBA00022741"/>
    </source>
</evidence>
<comment type="similarity">
    <text evidence="2 9">Belongs to the gluconokinase GntK/GntV family.</text>
</comment>
<dbReference type="EC" id="2.7.1.12" evidence="3 9"/>
<comment type="pathway">
    <text evidence="1">Carbohydrate acid metabolism.</text>
</comment>